<protein>
    <submittedName>
        <fullName evidence="4">Regulator of protease activity HflC, stomatin/prohibitin superfamily</fullName>
    </submittedName>
</protein>
<dbReference type="GO" id="GO:0006508">
    <property type="term" value="P:proteolysis"/>
    <property type="evidence" value="ECO:0007669"/>
    <property type="project" value="UniProtKB-KW"/>
</dbReference>
<dbReference type="AlphaFoldDB" id="A0A1G9SV66"/>
<keyword evidence="2" id="KW-0812">Transmembrane</keyword>
<dbReference type="CDD" id="cd03402">
    <property type="entry name" value="SPFH_like_u2"/>
    <property type="match status" value="1"/>
</dbReference>
<dbReference type="Proteomes" id="UP000198901">
    <property type="component" value="Unassembled WGS sequence"/>
</dbReference>
<evidence type="ECO:0000313" key="4">
    <source>
        <dbReference type="EMBL" id="SDM39358.1"/>
    </source>
</evidence>
<evidence type="ECO:0000256" key="1">
    <source>
        <dbReference type="ARBA" id="ARBA00004167"/>
    </source>
</evidence>
<dbReference type="Pfam" id="PF01145">
    <property type="entry name" value="Band_7"/>
    <property type="match status" value="1"/>
</dbReference>
<keyword evidence="5" id="KW-1185">Reference proteome</keyword>
<gene>
    <name evidence="4" type="ORF">SAMN04488090_3310</name>
</gene>
<evidence type="ECO:0000313" key="5">
    <source>
        <dbReference type="Proteomes" id="UP000198901"/>
    </source>
</evidence>
<dbReference type="InterPro" id="IPR001107">
    <property type="entry name" value="Band_7"/>
</dbReference>
<accession>A0A1G9SV66</accession>
<keyword evidence="4" id="KW-0645">Protease</keyword>
<dbReference type="SUPFAM" id="SSF117892">
    <property type="entry name" value="Band 7/SPFH domain"/>
    <property type="match status" value="1"/>
</dbReference>
<dbReference type="STRING" id="563176.SAMN04488090_3310"/>
<feature type="domain" description="Band 7" evidence="3">
    <location>
        <begin position="49"/>
        <end position="215"/>
    </location>
</feature>
<dbReference type="InterPro" id="IPR036013">
    <property type="entry name" value="Band_7/SPFH_dom_sf"/>
</dbReference>
<dbReference type="PANTHER" id="PTHR43446">
    <property type="entry name" value="MEMBRANE PROTEIN-RELATED"/>
    <property type="match status" value="1"/>
</dbReference>
<dbReference type="PANTHER" id="PTHR43446:SF1">
    <property type="entry name" value="BAND 7 DOMAIN-CONTAINING PROTEIN"/>
    <property type="match status" value="1"/>
</dbReference>
<dbReference type="Gene3D" id="3.30.479.30">
    <property type="entry name" value="Band 7 domain"/>
    <property type="match status" value="1"/>
</dbReference>
<reference evidence="4 5" key="1">
    <citation type="submission" date="2016-10" db="EMBL/GenBank/DDBJ databases">
        <authorList>
            <person name="de Groot N.N."/>
        </authorList>
    </citation>
    <scope>NUCLEOTIDE SEQUENCE [LARGE SCALE GENOMIC DNA]</scope>
    <source>
        <strain evidence="4 5">DSM 21668</strain>
    </source>
</reference>
<evidence type="ECO:0000259" key="3">
    <source>
        <dbReference type="SMART" id="SM00244"/>
    </source>
</evidence>
<dbReference type="GO" id="GO:0016020">
    <property type="term" value="C:membrane"/>
    <property type="evidence" value="ECO:0007669"/>
    <property type="project" value="UniProtKB-SubCell"/>
</dbReference>
<proteinExistence type="predicted"/>
<comment type="subcellular location">
    <subcellularLocation>
        <location evidence="1">Membrane</location>
        <topology evidence="1">Single-pass membrane protein</topology>
    </subcellularLocation>
</comment>
<keyword evidence="4" id="KW-0378">Hydrolase</keyword>
<dbReference type="OrthoDB" id="9813479at2"/>
<feature type="transmembrane region" description="Helical" evidence="2">
    <location>
        <begin position="36"/>
        <end position="54"/>
    </location>
</feature>
<feature type="transmembrane region" description="Helical" evidence="2">
    <location>
        <begin position="12"/>
        <end position="30"/>
    </location>
</feature>
<keyword evidence="2" id="KW-1133">Transmembrane helix</keyword>
<keyword evidence="2" id="KW-0472">Membrane</keyword>
<organism evidence="4 5">
    <name type="scientific">Siphonobacter aquaeclarae</name>
    <dbReference type="NCBI Taxonomy" id="563176"/>
    <lineage>
        <taxon>Bacteria</taxon>
        <taxon>Pseudomonadati</taxon>
        <taxon>Bacteroidota</taxon>
        <taxon>Cytophagia</taxon>
        <taxon>Cytophagales</taxon>
        <taxon>Cytophagaceae</taxon>
        <taxon>Siphonobacter</taxon>
    </lineage>
</organism>
<name>A0A1G9SV66_9BACT</name>
<evidence type="ECO:0000256" key="2">
    <source>
        <dbReference type="SAM" id="Phobius"/>
    </source>
</evidence>
<dbReference type="GO" id="GO:0008233">
    <property type="term" value="F:peptidase activity"/>
    <property type="evidence" value="ECO:0007669"/>
    <property type="project" value="UniProtKB-KW"/>
</dbReference>
<dbReference type="RefSeq" id="WP_093204635.1">
    <property type="nucleotide sequence ID" value="NZ_FNGS01000006.1"/>
</dbReference>
<sequence length="283" mass="30589">MKEKLIQPVSGYAALGGLLVLGLVALALALGGAGMLTPVVALIFMLVLPGFFVVNPNEAKILVLFGNYAGTVKQDGFWWSNPFYSKSSISLKARNLEGDKIKVNDLLGNPIVIGAVVVWQVEETAKAKFEVDNYMQYVKLQSDAALRHLAGAYAYDHFEDAQQEITLRSGGDLINEKLEAELHERLARAGVNVLEARITHLAYAEEIAHAMLQRQQATAMVAARTKIVEGAVGMVDLALKKLAEGDIVQLDEERKAAMVSNLLVVLCSDKAASPVVNAGTLHH</sequence>
<dbReference type="EMBL" id="FNGS01000006">
    <property type="protein sequence ID" value="SDM39358.1"/>
    <property type="molecule type" value="Genomic_DNA"/>
</dbReference>
<dbReference type="SMART" id="SM00244">
    <property type="entry name" value="PHB"/>
    <property type="match status" value="1"/>
</dbReference>